<protein>
    <submittedName>
        <fullName evidence="2">DUF4301 family protein</fullName>
    </submittedName>
</protein>
<sequence length="502" mass="55854">MDSVLKERIVAQGMNPETVETQIENFKNGFPFLKIMGPAVPGDGIQVLSEEKLSKLQEEFPISAQEKEVVKFVPASGAASRMFKDLFAFMDGDGNLSKSTFVQKFMDNIEKFAFYKKLDQALKSKESSINQALDNQDYKTILSALLDEDGLNYGALPKGLLKFHSYPEGNRTPAYEHMIEGVQYALGKGKLVKIHFTVSPEHEEKFRSEIESIQSGLESEFGVKFEISYSQQKKSTDTIAVDMENNPFEEDGKILFRPAGHGALLENLDDIDADVIFIKNIDNVVPDSLKPETKKYKMAIGGLLLEVQAKAFEALKKLDLGINEGSVAKAQEVYTGDLGAKLPSDFEGKSLENKGEFLREKLNRPIRVCGMVKNTGEPGGGPFWVLEDDGSQSLQILETAQIDLNDPESKAHMNAATHFNPVDLVCGTRNYKGESFDLLKFRDMKTGFITEKSKGGRELKALELPGLWNGSMAGWNTLFVEVPLITFNPVKTVNDLLRDEHQ</sequence>
<dbReference type="RefSeq" id="WP_289999298.1">
    <property type="nucleotide sequence ID" value="NZ_JAUEPH010000002.1"/>
</dbReference>
<comment type="caution">
    <text evidence="2">The sequence shown here is derived from an EMBL/GenBank/DDBJ whole genome shotgun (WGS) entry which is preliminary data.</text>
</comment>
<name>A0ABT7YBC0_9BACT</name>
<evidence type="ECO:0000259" key="1">
    <source>
        <dbReference type="Pfam" id="PF14134"/>
    </source>
</evidence>
<proteinExistence type="predicted"/>
<dbReference type="EMBL" id="JAUEPH010000002">
    <property type="protein sequence ID" value="MDN3203741.1"/>
    <property type="molecule type" value="Genomic_DNA"/>
</dbReference>
<keyword evidence="3" id="KW-1185">Reference proteome</keyword>
<accession>A0ABT7YBC0</accession>
<dbReference type="SUPFAM" id="SSF53448">
    <property type="entry name" value="Nucleotide-diphospho-sugar transferases"/>
    <property type="match status" value="1"/>
</dbReference>
<dbReference type="InterPro" id="IPR025393">
    <property type="entry name" value="DUF4301"/>
</dbReference>
<gene>
    <name evidence="2" type="ORF">QVH07_06255</name>
</gene>
<evidence type="ECO:0000313" key="3">
    <source>
        <dbReference type="Proteomes" id="UP001171916"/>
    </source>
</evidence>
<dbReference type="Proteomes" id="UP001171916">
    <property type="component" value="Unassembled WGS sequence"/>
</dbReference>
<feature type="domain" description="DUF4301" evidence="1">
    <location>
        <begin position="7"/>
        <end position="502"/>
    </location>
</feature>
<evidence type="ECO:0000313" key="2">
    <source>
        <dbReference type="EMBL" id="MDN3203741.1"/>
    </source>
</evidence>
<organism evidence="2 3">
    <name type="scientific">Algoriphagus sediminis</name>
    <dbReference type="NCBI Taxonomy" id="3057113"/>
    <lineage>
        <taxon>Bacteria</taxon>
        <taxon>Pseudomonadati</taxon>
        <taxon>Bacteroidota</taxon>
        <taxon>Cytophagia</taxon>
        <taxon>Cytophagales</taxon>
        <taxon>Cyclobacteriaceae</taxon>
        <taxon>Algoriphagus</taxon>
    </lineage>
</organism>
<dbReference type="Pfam" id="PF14134">
    <property type="entry name" value="DUF4301"/>
    <property type="match status" value="1"/>
</dbReference>
<reference evidence="2" key="1">
    <citation type="submission" date="2023-06" db="EMBL/GenBank/DDBJ databases">
        <title>Robiginitalea aurantiacus sp. nov. and Algoriphagus sediminis sp. nov., isolated from coastal sediment.</title>
        <authorList>
            <person name="Zhou Z.Y."/>
            <person name="An J."/>
            <person name="Jia Y.W."/>
            <person name="Du Z.J."/>
        </authorList>
    </citation>
    <scope>NUCLEOTIDE SEQUENCE</scope>
    <source>
        <strain evidence="2">C2-7</strain>
    </source>
</reference>
<dbReference type="InterPro" id="IPR029044">
    <property type="entry name" value="Nucleotide-diphossugar_trans"/>
</dbReference>